<keyword evidence="3 5" id="KW-0863">Zinc-finger</keyword>
<name>V4AH13_LOTGI</name>
<dbReference type="InterPro" id="IPR038508">
    <property type="entry name" value="ArfGAP_dom_sf"/>
</dbReference>
<dbReference type="OMA" id="MSKLWEV"/>
<keyword evidence="2" id="KW-0479">Metal-binding</keyword>
<evidence type="ECO:0000256" key="4">
    <source>
        <dbReference type="ARBA" id="ARBA00022833"/>
    </source>
</evidence>
<dbReference type="CDD" id="cd08830">
    <property type="entry name" value="ArfGap_ArfGap1"/>
    <property type="match status" value="1"/>
</dbReference>
<dbReference type="OrthoDB" id="983479at2759"/>
<dbReference type="GO" id="GO:0000139">
    <property type="term" value="C:Golgi membrane"/>
    <property type="evidence" value="ECO:0007669"/>
    <property type="project" value="TreeGrafter"/>
</dbReference>
<dbReference type="GO" id="GO:0030100">
    <property type="term" value="P:regulation of endocytosis"/>
    <property type="evidence" value="ECO:0007669"/>
    <property type="project" value="TreeGrafter"/>
</dbReference>
<dbReference type="FunFam" id="1.10.220.150:FF:000014">
    <property type="entry name" value="ADP-ribosylation factor GTPase-activating protein"/>
    <property type="match status" value="1"/>
</dbReference>
<dbReference type="GeneID" id="20245517"/>
<dbReference type="GO" id="GO:0008270">
    <property type="term" value="F:zinc ion binding"/>
    <property type="evidence" value="ECO:0007669"/>
    <property type="project" value="UniProtKB-KW"/>
</dbReference>
<dbReference type="Gene3D" id="1.10.220.150">
    <property type="entry name" value="Arf GTPase activating protein"/>
    <property type="match status" value="1"/>
</dbReference>
<dbReference type="KEGG" id="lgi:LOTGIDRAFT_202235"/>
<dbReference type="PANTHER" id="PTHR46395">
    <property type="entry name" value="ADP-RIBOSYLATION FACTOR GTPASE-ACTIVATING PROTEIN 1"/>
    <property type="match status" value="1"/>
</dbReference>
<evidence type="ECO:0000256" key="3">
    <source>
        <dbReference type="ARBA" id="ARBA00022771"/>
    </source>
</evidence>
<keyword evidence="8" id="KW-1185">Reference proteome</keyword>
<dbReference type="RefSeq" id="XP_009053101.1">
    <property type="nucleotide sequence ID" value="XM_009054853.1"/>
</dbReference>
<evidence type="ECO:0000256" key="5">
    <source>
        <dbReference type="PROSITE-ProRule" id="PRU00288"/>
    </source>
</evidence>
<dbReference type="Pfam" id="PF01412">
    <property type="entry name" value="ArfGap"/>
    <property type="match status" value="1"/>
</dbReference>
<accession>V4AH13</accession>
<dbReference type="GO" id="GO:0005096">
    <property type="term" value="F:GTPase activator activity"/>
    <property type="evidence" value="ECO:0007669"/>
    <property type="project" value="UniProtKB-KW"/>
</dbReference>
<dbReference type="PRINTS" id="PR00405">
    <property type="entry name" value="REVINTRACTNG"/>
</dbReference>
<dbReference type="GO" id="GO:0032012">
    <property type="term" value="P:regulation of ARF protein signal transduction"/>
    <property type="evidence" value="ECO:0007669"/>
    <property type="project" value="TreeGrafter"/>
</dbReference>
<proteinExistence type="predicted"/>
<feature type="non-terminal residue" evidence="7">
    <location>
        <position position="259"/>
    </location>
</feature>
<evidence type="ECO:0000313" key="7">
    <source>
        <dbReference type="EMBL" id="ESO96202.1"/>
    </source>
</evidence>
<evidence type="ECO:0000256" key="1">
    <source>
        <dbReference type="ARBA" id="ARBA00022468"/>
    </source>
</evidence>
<dbReference type="Proteomes" id="UP000030746">
    <property type="component" value="Unassembled WGS sequence"/>
</dbReference>
<dbReference type="STRING" id="225164.V4AH13"/>
<gene>
    <name evidence="7" type="ORF">LOTGIDRAFT_202235</name>
</gene>
<dbReference type="HOGENOM" id="CLU_044516_2_1_1"/>
<evidence type="ECO:0000256" key="2">
    <source>
        <dbReference type="ARBA" id="ARBA00022723"/>
    </source>
</evidence>
<dbReference type="EMBL" id="KB201541">
    <property type="protein sequence ID" value="ESO96202.1"/>
    <property type="molecule type" value="Genomic_DNA"/>
</dbReference>
<dbReference type="PROSITE" id="PS50115">
    <property type="entry name" value="ARFGAP"/>
    <property type="match status" value="1"/>
</dbReference>
<keyword evidence="1" id="KW-0343">GTPase activation</keyword>
<evidence type="ECO:0000259" key="6">
    <source>
        <dbReference type="PROSITE" id="PS50115"/>
    </source>
</evidence>
<dbReference type="SUPFAM" id="SSF57863">
    <property type="entry name" value="ArfGap/RecO-like zinc finger"/>
    <property type="match status" value="1"/>
</dbReference>
<keyword evidence="4" id="KW-0862">Zinc</keyword>
<dbReference type="InterPro" id="IPR001164">
    <property type="entry name" value="ArfGAP_dom"/>
</dbReference>
<evidence type="ECO:0000313" key="8">
    <source>
        <dbReference type="Proteomes" id="UP000030746"/>
    </source>
</evidence>
<dbReference type="CTD" id="20245517"/>
<organism evidence="7 8">
    <name type="scientific">Lottia gigantea</name>
    <name type="common">Giant owl limpet</name>
    <dbReference type="NCBI Taxonomy" id="225164"/>
    <lineage>
        <taxon>Eukaryota</taxon>
        <taxon>Metazoa</taxon>
        <taxon>Spiralia</taxon>
        <taxon>Lophotrochozoa</taxon>
        <taxon>Mollusca</taxon>
        <taxon>Gastropoda</taxon>
        <taxon>Patellogastropoda</taxon>
        <taxon>Lottioidea</taxon>
        <taxon>Lottiidae</taxon>
        <taxon>Lottia</taxon>
    </lineage>
</organism>
<dbReference type="AlphaFoldDB" id="V4AH13"/>
<feature type="domain" description="Arf-GAP" evidence="6">
    <location>
        <begin position="7"/>
        <end position="124"/>
    </location>
</feature>
<dbReference type="PANTHER" id="PTHR46395:SF1">
    <property type="entry name" value="ADP-RIBOSYLATION FACTOR GTPASE-ACTIVATING PROTEIN 1"/>
    <property type="match status" value="1"/>
</dbReference>
<dbReference type="SMART" id="SM00105">
    <property type="entry name" value="ArfGap"/>
    <property type="match status" value="1"/>
</dbReference>
<reference evidence="7 8" key="1">
    <citation type="journal article" date="2013" name="Nature">
        <title>Insights into bilaterian evolution from three spiralian genomes.</title>
        <authorList>
            <person name="Simakov O."/>
            <person name="Marletaz F."/>
            <person name="Cho S.J."/>
            <person name="Edsinger-Gonzales E."/>
            <person name="Havlak P."/>
            <person name="Hellsten U."/>
            <person name="Kuo D.H."/>
            <person name="Larsson T."/>
            <person name="Lv J."/>
            <person name="Arendt D."/>
            <person name="Savage R."/>
            <person name="Osoegawa K."/>
            <person name="de Jong P."/>
            <person name="Grimwood J."/>
            <person name="Chapman J.A."/>
            <person name="Shapiro H."/>
            <person name="Aerts A."/>
            <person name="Otillar R.P."/>
            <person name="Terry A.Y."/>
            <person name="Boore J.L."/>
            <person name="Grigoriev I.V."/>
            <person name="Lindberg D.R."/>
            <person name="Seaver E.C."/>
            <person name="Weisblat D.A."/>
            <person name="Putnam N.H."/>
            <person name="Rokhsar D.S."/>
        </authorList>
    </citation>
    <scope>NUCLEOTIDE SEQUENCE [LARGE SCALE GENOMIC DNA]</scope>
</reference>
<sequence>MASPRTRRKLKELKGGADNDRCFECNGHNPQWVSVTYGIWICLECSGKHRSLGVHLSFVRSVSMDKWKDAELRKMEVGGNRKAKDFFDSQSDYNSGMNIHQKYNSRAAALYKDKIACEAEGKTWSEETSSVPKSFSGGYGGYANLKTSTSDKSIDYLDNSSSYHDRVDTDRDSLPPNQGGKYVGFGNEPFENKSEKNDLFENTMASLSSRWSSFALGATKFASTATEKVSQFADVATKKTKEVGVQLNQNVVKPAKTKI</sequence>
<dbReference type="InterPro" id="IPR037278">
    <property type="entry name" value="ARFGAP/RecO"/>
</dbReference>
<protein>
    <recommendedName>
        <fullName evidence="6">Arf-GAP domain-containing protein</fullName>
    </recommendedName>
</protein>